<accession>A0A8J5F6Q4</accession>
<reference evidence="5 6" key="1">
    <citation type="submission" date="2020-08" db="EMBL/GenBank/DDBJ databases">
        <title>Plant Genome Project.</title>
        <authorList>
            <person name="Zhang R.-G."/>
        </authorList>
    </citation>
    <scope>NUCLEOTIDE SEQUENCE [LARGE SCALE GENOMIC DNA]</scope>
    <source>
        <tissue evidence="5">Rhizome</tissue>
    </source>
</reference>
<gene>
    <name evidence="5" type="ORF">ZIOFF_063737</name>
</gene>
<dbReference type="Proteomes" id="UP000734854">
    <property type="component" value="Unassembled WGS sequence"/>
</dbReference>
<keyword evidence="6" id="KW-1185">Reference proteome</keyword>
<dbReference type="SUPFAM" id="SSF52540">
    <property type="entry name" value="P-loop containing nucleoside triphosphate hydrolases"/>
    <property type="match status" value="1"/>
</dbReference>
<dbReference type="InterPro" id="IPR032675">
    <property type="entry name" value="LRR_dom_sf"/>
</dbReference>
<dbReference type="InterPro" id="IPR036388">
    <property type="entry name" value="WH-like_DNA-bd_sf"/>
</dbReference>
<comment type="caution">
    <text evidence="5">The sequence shown here is derived from an EMBL/GenBank/DDBJ whole genome shotgun (WGS) entry which is preliminary data.</text>
</comment>
<dbReference type="PANTHER" id="PTHR23155:SF1188">
    <property type="entry name" value="OS11G0492300 PROTEIN"/>
    <property type="match status" value="1"/>
</dbReference>
<dbReference type="InterPro" id="IPR044974">
    <property type="entry name" value="Disease_R_plants"/>
</dbReference>
<dbReference type="GO" id="GO:0098542">
    <property type="term" value="P:defense response to other organism"/>
    <property type="evidence" value="ECO:0007669"/>
    <property type="project" value="TreeGrafter"/>
</dbReference>
<evidence type="ECO:0000256" key="2">
    <source>
        <dbReference type="ARBA" id="ARBA00022821"/>
    </source>
</evidence>
<dbReference type="Pfam" id="PF23598">
    <property type="entry name" value="LRR_14"/>
    <property type="match status" value="1"/>
</dbReference>
<keyword evidence="2" id="KW-0611">Plant defense</keyword>
<evidence type="ECO:0000256" key="1">
    <source>
        <dbReference type="ARBA" id="ARBA00022737"/>
    </source>
</evidence>
<dbReference type="AlphaFoldDB" id="A0A8J5F6Q4"/>
<feature type="region of interest" description="Disordered" evidence="3">
    <location>
        <begin position="305"/>
        <end position="335"/>
    </location>
</feature>
<evidence type="ECO:0000313" key="6">
    <source>
        <dbReference type="Proteomes" id="UP000734854"/>
    </source>
</evidence>
<evidence type="ECO:0000259" key="4">
    <source>
        <dbReference type="Pfam" id="PF23598"/>
    </source>
</evidence>
<evidence type="ECO:0000256" key="3">
    <source>
        <dbReference type="SAM" id="MobiDB-lite"/>
    </source>
</evidence>
<organism evidence="5 6">
    <name type="scientific">Zingiber officinale</name>
    <name type="common">Ginger</name>
    <name type="synonym">Amomum zingiber</name>
    <dbReference type="NCBI Taxonomy" id="94328"/>
    <lineage>
        <taxon>Eukaryota</taxon>
        <taxon>Viridiplantae</taxon>
        <taxon>Streptophyta</taxon>
        <taxon>Embryophyta</taxon>
        <taxon>Tracheophyta</taxon>
        <taxon>Spermatophyta</taxon>
        <taxon>Magnoliopsida</taxon>
        <taxon>Liliopsida</taxon>
        <taxon>Zingiberales</taxon>
        <taxon>Zingiberaceae</taxon>
        <taxon>Zingiber</taxon>
    </lineage>
</organism>
<proteinExistence type="predicted"/>
<protein>
    <recommendedName>
        <fullName evidence="4">Disease resistance R13L4/SHOC-2-like LRR domain-containing protein</fullName>
    </recommendedName>
</protein>
<dbReference type="PANTHER" id="PTHR23155">
    <property type="entry name" value="DISEASE RESISTANCE PROTEIN RP"/>
    <property type="match status" value="1"/>
</dbReference>
<evidence type="ECO:0000313" key="5">
    <source>
        <dbReference type="EMBL" id="KAG6480257.1"/>
    </source>
</evidence>
<sequence length="335" mass="38618">MAEKSKGLPLAVKVLRGALRNEEDEERLIDILESEIWELEKGQAGVLSALKIAYDSMPMELKRCFPYLSLFLKYIVLHRRVIVPLWMSHGPLQLARGKQVEEEDVTNVYNEDFSSTLVEEDASYVMHDLVHDLAKYVAQDEYLCVTNTMFDLKKSKNKVRHLTVNLKHNLGYTNITELPKSIESLKLLQSFSIRGIRVKRLSESIYNLYNLQTLNLSETYYCGVPRPIGNLVNLRHLFLYSSHVYLPSGIRNLTNLQTLLKFFVTRSGEYCGIGELHGLTKLHLYTLALGWGSDGLEYHDVNLEDEEEDYDNSKDGEEDDHEQGEIMEEQLLERL</sequence>
<dbReference type="Gene3D" id="1.10.10.10">
    <property type="entry name" value="Winged helix-like DNA-binding domain superfamily/Winged helix DNA-binding domain"/>
    <property type="match status" value="1"/>
</dbReference>
<dbReference type="Gene3D" id="3.80.10.10">
    <property type="entry name" value="Ribonuclease Inhibitor"/>
    <property type="match status" value="1"/>
</dbReference>
<feature type="domain" description="Disease resistance R13L4/SHOC-2-like LRR" evidence="4">
    <location>
        <begin position="193"/>
        <end position="285"/>
    </location>
</feature>
<keyword evidence="1" id="KW-0677">Repeat</keyword>
<dbReference type="EMBL" id="JACMSC010000017">
    <property type="protein sequence ID" value="KAG6480257.1"/>
    <property type="molecule type" value="Genomic_DNA"/>
</dbReference>
<name>A0A8J5F6Q4_ZINOF</name>
<dbReference type="InterPro" id="IPR027417">
    <property type="entry name" value="P-loop_NTPase"/>
</dbReference>
<dbReference type="SUPFAM" id="SSF52058">
    <property type="entry name" value="L domain-like"/>
    <property type="match status" value="1"/>
</dbReference>
<dbReference type="InterPro" id="IPR055414">
    <property type="entry name" value="LRR_R13L4/SHOC2-like"/>
</dbReference>